<comment type="similarity">
    <text evidence="2">Belongs to the PhoH family.</text>
</comment>
<sequence>MNWMFVTICALLLPARHFSLSMVRSLSSVRSLSMKTKKNNSGSELGKFMIPKYSPKTANQKTYVDYLGDEAKKIVVSVGAAGSGKTLFACCQAVADLKRGAIQKIIMTRPVVSVEEDIGFLPGSLIHKMDPWTRPIFDILLEFYSQKDIDSMLHGGVIEIAPLGYMRGRTFKRAFIIADEMQNSSPNQMLMLATRLGEGSKMVVTGDLNQSDRGVDNGLADFVGRVKLSGDSSEFGYVELGVEDVQRSAIVAKVLDLYAQKPVSKPVASMANQVVSENREKIRGAINKMMIDYDVVNARNGSRIYNDAAMLPSYEIPKRRDYGKKV</sequence>
<evidence type="ECO:0000256" key="4">
    <source>
        <dbReference type="ARBA" id="ARBA00022741"/>
    </source>
</evidence>
<dbReference type="GO" id="GO:0005524">
    <property type="term" value="F:ATP binding"/>
    <property type="evidence" value="ECO:0007669"/>
    <property type="project" value="UniProtKB-KW"/>
</dbReference>
<feature type="domain" description="PhoH-like protein" evidence="7">
    <location>
        <begin position="54"/>
        <end position="258"/>
    </location>
</feature>
<keyword evidence="5" id="KW-0067">ATP-binding</keyword>
<reference evidence="8" key="1">
    <citation type="journal article" date="2020" name="Nature">
        <title>Giant virus diversity and host interactions through global metagenomics.</title>
        <authorList>
            <person name="Schulz F."/>
            <person name="Roux S."/>
            <person name="Paez-Espino D."/>
            <person name="Jungbluth S."/>
            <person name="Walsh D.A."/>
            <person name="Denef V.J."/>
            <person name="McMahon K.D."/>
            <person name="Konstantinidis K.T."/>
            <person name="Eloe-Fadrosh E.A."/>
            <person name="Kyrpides N.C."/>
            <person name="Woyke T."/>
        </authorList>
    </citation>
    <scope>NUCLEOTIDE SEQUENCE</scope>
    <source>
        <strain evidence="8">GVMAG-S-3300012000-57</strain>
    </source>
</reference>
<keyword evidence="4" id="KW-0547">Nucleotide-binding</keyword>
<name>A0A6C0KJK2_9ZZZZ</name>
<comment type="subcellular location">
    <subcellularLocation>
        <location evidence="1">Cytoplasm</location>
    </subcellularLocation>
</comment>
<evidence type="ECO:0000256" key="5">
    <source>
        <dbReference type="ARBA" id="ARBA00022840"/>
    </source>
</evidence>
<dbReference type="Pfam" id="PF02562">
    <property type="entry name" value="PhoH"/>
    <property type="match status" value="1"/>
</dbReference>
<keyword evidence="3" id="KW-0963">Cytoplasm</keyword>
<dbReference type="GO" id="GO:0005829">
    <property type="term" value="C:cytosol"/>
    <property type="evidence" value="ECO:0007669"/>
    <property type="project" value="TreeGrafter"/>
</dbReference>
<proteinExistence type="inferred from homology"/>
<organism evidence="8">
    <name type="scientific">viral metagenome</name>
    <dbReference type="NCBI Taxonomy" id="1070528"/>
    <lineage>
        <taxon>unclassified sequences</taxon>
        <taxon>metagenomes</taxon>
        <taxon>organismal metagenomes</taxon>
    </lineage>
</organism>
<evidence type="ECO:0000256" key="1">
    <source>
        <dbReference type="ARBA" id="ARBA00004496"/>
    </source>
</evidence>
<evidence type="ECO:0000259" key="7">
    <source>
        <dbReference type="Pfam" id="PF02562"/>
    </source>
</evidence>
<protein>
    <recommendedName>
        <fullName evidence="6">PhoH-like protein</fullName>
    </recommendedName>
</protein>
<evidence type="ECO:0000313" key="8">
    <source>
        <dbReference type="EMBL" id="QHU17341.1"/>
    </source>
</evidence>
<evidence type="ECO:0000256" key="3">
    <source>
        <dbReference type="ARBA" id="ARBA00022490"/>
    </source>
</evidence>
<dbReference type="PANTHER" id="PTHR30473:SF1">
    <property type="entry name" value="PHOH-LIKE PROTEIN"/>
    <property type="match status" value="1"/>
</dbReference>
<dbReference type="InterPro" id="IPR027417">
    <property type="entry name" value="P-loop_NTPase"/>
</dbReference>
<dbReference type="SUPFAM" id="SSF52540">
    <property type="entry name" value="P-loop containing nucleoside triphosphate hydrolases"/>
    <property type="match status" value="1"/>
</dbReference>
<accession>A0A6C0KJK2</accession>
<dbReference type="InterPro" id="IPR051451">
    <property type="entry name" value="PhoH2-like"/>
</dbReference>
<dbReference type="EMBL" id="MN740901">
    <property type="protein sequence ID" value="QHU17341.1"/>
    <property type="molecule type" value="Genomic_DNA"/>
</dbReference>
<evidence type="ECO:0000256" key="6">
    <source>
        <dbReference type="ARBA" id="ARBA00039970"/>
    </source>
</evidence>
<dbReference type="PANTHER" id="PTHR30473">
    <property type="entry name" value="PROTEIN PHOH"/>
    <property type="match status" value="1"/>
</dbReference>
<evidence type="ECO:0000256" key="2">
    <source>
        <dbReference type="ARBA" id="ARBA00010393"/>
    </source>
</evidence>
<dbReference type="Gene3D" id="3.40.50.300">
    <property type="entry name" value="P-loop containing nucleotide triphosphate hydrolases"/>
    <property type="match status" value="1"/>
</dbReference>
<dbReference type="InterPro" id="IPR003714">
    <property type="entry name" value="PhoH"/>
</dbReference>
<dbReference type="AlphaFoldDB" id="A0A6C0KJK2"/>